<evidence type="ECO:0000256" key="2">
    <source>
        <dbReference type="ARBA" id="ARBA00009597"/>
    </source>
</evidence>
<evidence type="ECO:0000313" key="9">
    <source>
        <dbReference type="Proteomes" id="UP000009881"/>
    </source>
</evidence>
<dbReference type="Proteomes" id="UP000009881">
    <property type="component" value="Unassembled WGS sequence"/>
</dbReference>
<accession>K9HPL7</accession>
<dbReference type="OrthoDB" id="9798618at2"/>
<dbReference type="GO" id="GO:0016020">
    <property type="term" value="C:membrane"/>
    <property type="evidence" value="ECO:0007669"/>
    <property type="project" value="UniProtKB-SubCell"/>
</dbReference>
<proteinExistence type="inferred from homology"/>
<dbReference type="InterPro" id="IPR016985">
    <property type="entry name" value="UCP031890_Tim44-rel"/>
</dbReference>
<dbReference type="SMART" id="SM00978">
    <property type="entry name" value="Tim44"/>
    <property type="match status" value="1"/>
</dbReference>
<keyword evidence="6" id="KW-0812">Transmembrane</keyword>
<keyword evidence="9" id="KW-1185">Reference proteome</keyword>
<comment type="similarity">
    <text evidence="2">Belongs to the Tim44 family.</text>
</comment>
<dbReference type="GO" id="GO:0030150">
    <property type="term" value="P:protein import into mitochondrial matrix"/>
    <property type="evidence" value="ECO:0007669"/>
    <property type="project" value="TreeGrafter"/>
</dbReference>
<protein>
    <submittedName>
        <fullName evidence="8">Transporter</fullName>
    </submittedName>
</protein>
<dbReference type="PANTHER" id="PTHR10721">
    <property type="entry name" value="MITOCHONDRIAL IMPORT INNER MEMBRANE TRANSLOCASE SUBUNIT TIM44"/>
    <property type="match status" value="1"/>
</dbReference>
<evidence type="ECO:0000256" key="1">
    <source>
        <dbReference type="ARBA" id="ARBA00004370"/>
    </source>
</evidence>
<feature type="region of interest" description="Disordered" evidence="5">
    <location>
        <begin position="32"/>
        <end position="85"/>
    </location>
</feature>
<evidence type="ECO:0000256" key="4">
    <source>
        <dbReference type="ARBA" id="ARBA00023136"/>
    </source>
</evidence>
<dbReference type="STRING" id="1238182.C882_3272"/>
<dbReference type="RefSeq" id="WP_009539469.1">
    <property type="nucleotide sequence ID" value="NZ_ANHY01000004.1"/>
</dbReference>
<dbReference type="eggNOG" id="COG4395">
    <property type="taxonomic scope" value="Bacteria"/>
</dbReference>
<reference evidence="8 9" key="1">
    <citation type="journal article" date="2013" name="Genome Announc.">
        <title>Draft Genome Sequence of an Alphaproteobacterium, Caenispirillum salinarum AK4(T), Isolated from a Solar Saltern.</title>
        <authorList>
            <person name="Khatri I."/>
            <person name="Singh A."/>
            <person name="Korpole S."/>
            <person name="Pinnaka A.K."/>
            <person name="Subramanian S."/>
        </authorList>
    </citation>
    <scope>NUCLEOTIDE SEQUENCE [LARGE SCALE GENOMIC DNA]</scope>
    <source>
        <strain evidence="8 9">AK4</strain>
    </source>
</reference>
<name>K9HPL7_9PROT</name>
<dbReference type="PANTHER" id="PTHR10721:SF1">
    <property type="entry name" value="MITOCHONDRIAL IMPORT INNER MEMBRANE TRANSLOCASE SUBUNIT TIM44"/>
    <property type="match status" value="1"/>
</dbReference>
<keyword evidence="4 6" id="KW-0472">Membrane</keyword>
<feature type="domain" description="Tim44-like" evidence="7">
    <location>
        <begin position="87"/>
        <end position="233"/>
    </location>
</feature>
<dbReference type="InterPro" id="IPR007379">
    <property type="entry name" value="Tim44-like_dom"/>
</dbReference>
<sequence length="235" mass="26077">MSQGIQFVDIIFLALVAGFLILRLRSVLGRRTGDEESRRRRAEERMGMSRRESPAEERGNVIELPGRGQQAPEPEELDLGSYEGTPQEDGIRAIHARDPSFEPNGFLRGARAAFEMIVEAYAKGDKETLQPLLADEVYQGFAGAIDQRAAAGETMETRILGITKLEIREAAMRGDDAMVTVLFQSEQLNMVLDADGNVIEGDEKHPTDVTDVWTFARDVTSRDPNWKLVATTAPE</sequence>
<dbReference type="SUPFAM" id="SSF54427">
    <property type="entry name" value="NTF2-like"/>
    <property type="match status" value="1"/>
</dbReference>
<feature type="compositionally biased region" description="Basic and acidic residues" evidence="5">
    <location>
        <begin position="32"/>
        <end position="60"/>
    </location>
</feature>
<comment type="subcellular location">
    <subcellularLocation>
        <location evidence="1">Membrane</location>
    </subcellularLocation>
</comment>
<evidence type="ECO:0000256" key="5">
    <source>
        <dbReference type="SAM" id="MobiDB-lite"/>
    </source>
</evidence>
<dbReference type="AlphaFoldDB" id="K9HPL7"/>
<comment type="caution">
    <text evidence="8">The sequence shown here is derived from an EMBL/GenBank/DDBJ whole genome shotgun (WGS) entry which is preliminary data.</text>
</comment>
<evidence type="ECO:0000256" key="3">
    <source>
        <dbReference type="ARBA" id="ARBA00022946"/>
    </source>
</evidence>
<gene>
    <name evidence="8" type="ORF">C882_3272</name>
</gene>
<feature type="transmembrane region" description="Helical" evidence="6">
    <location>
        <begin position="6"/>
        <end position="24"/>
    </location>
</feature>
<evidence type="ECO:0000259" key="7">
    <source>
        <dbReference type="SMART" id="SM00978"/>
    </source>
</evidence>
<dbReference type="PIRSF" id="PIRSF031890">
    <property type="entry name" value="UCP031890_transporter_Tim44"/>
    <property type="match status" value="1"/>
</dbReference>
<dbReference type="EMBL" id="ANHY01000004">
    <property type="protein sequence ID" value="EKV32208.1"/>
    <property type="molecule type" value="Genomic_DNA"/>
</dbReference>
<dbReference type="InterPro" id="IPR032710">
    <property type="entry name" value="NTF2-like_dom_sf"/>
</dbReference>
<dbReference type="NCBIfam" id="NF033779">
    <property type="entry name" value="Tim44_TimA_adap"/>
    <property type="match status" value="1"/>
</dbReference>
<evidence type="ECO:0000256" key="6">
    <source>
        <dbReference type="SAM" id="Phobius"/>
    </source>
</evidence>
<dbReference type="PATRIC" id="fig|1238182.3.peg.1020"/>
<dbReference type="InterPro" id="IPR039544">
    <property type="entry name" value="Tim44-like"/>
</dbReference>
<keyword evidence="6" id="KW-1133">Transmembrane helix</keyword>
<dbReference type="GO" id="GO:0051087">
    <property type="term" value="F:protein-folding chaperone binding"/>
    <property type="evidence" value="ECO:0007669"/>
    <property type="project" value="TreeGrafter"/>
</dbReference>
<dbReference type="Gene3D" id="3.10.450.240">
    <property type="match status" value="1"/>
</dbReference>
<evidence type="ECO:0000313" key="8">
    <source>
        <dbReference type="EMBL" id="EKV32208.1"/>
    </source>
</evidence>
<keyword evidence="3" id="KW-0809">Transit peptide</keyword>
<organism evidence="8 9">
    <name type="scientific">Caenispirillum salinarum AK4</name>
    <dbReference type="NCBI Taxonomy" id="1238182"/>
    <lineage>
        <taxon>Bacteria</taxon>
        <taxon>Pseudomonadati</taxon>
        <taxon>Pseudomonadota</taxon>
        <taxon>Alphaproteobacteria</taxon>
        <taxon>Rhodospirillales</taxon>
        <taxon>Novispirillaceae</taxon>
        <taxon>Caenispirillum</taxon>
    </lineage>
</organism>
<dbReference type="Pfam" id="PF04280">
    <property type="entry name" value="Tim44"/>
    <property type="match status" value="1"/>
</dbReference>